<dbReference type="Pfam" id="PF06210">
    <property type="entry name" value="DUF1003"/>
    <property type="match status" value="1"/>
</dbReference>
<evidence type="ECO:0000313" key="2">
    <source>
        <dbReference type="EMBL" id="QKM62161.1"/>
    </source>
</evidence>
<dbReference type="KEGG" id="pani:DCO16_03145"/>
<protein>
    <submittedName>
        <fullName evidence="2">DUF1003 domain-containing protein</fullName>
    </submittedName>
</protein>
<sequence>MPSIPEGATPTLAELLQQRKPLRNINQENDDNLSSLDQAAVWITNRIGTMGFFLLILIWTVLWLGWNFLAPLPWRFDPATGFVLWLFISNVIQILLMPLIMVGQNVIGRHAELRAEHDLEINVRAEEEIAVMLVHLERQNLMMLAMIEKLDIKFNQIMPSQNIEN</sequence>
<feature type="transmembrane region" description="Helical" evidence="1">
    <location>
        <begin position="52"/>
        <end position="70"/>
    </location>
</feature>
<accession>A0A6M9PP27</accession>
<name>A0A6M9PP27_9BURK</name>
<keyword evidence="3" id="KW-1185">Reference proteome</keyword>
<dbReference type="AlphaFoldDB" id="A0A6M9PP27"/>
<feature type="transmembrane region" description="Helical" evidence="1">
    <location>
        <begin position="82"/>
        <end position="102"/>
    </location>
</feature>
<keyword evidence="1" id="KW-1133">Transmembrane helix</keyword>
<reference evidence="2 3" key="1">
    <citation type="submission" date="2018-04" db="EMBL/GenBank/DDBJ databases">
        <title>Polynucleobacter sp. LimPoW16 genome.</title>
        <authorList>
            <person name="Hahn M.W."/>
        </authorList>
    </citation>
    <scope>NUCLEOTIDE SEQUENCE [LARGE SCALE GENOMIC DNA]</scope>
    <source>
        <strain evidence="2 3">LimPoW16</strain>
    </source>
</reference>
<dbReference type="RefSeq" id="WP_173942309.1">
    <property type="nucleotide sequence ID" value="NZ_CBCSCD010000003.1"/>
</dbReference>
<proteinExistence type="predicted"/>
<dbReference type="InterPro" id="IPR010406">
    <property type="entry name" value="DUF1003"/>
</dbReference>
<keyword evidence="1" id="KW-0812">Transmembrane</keyword>
<keyword evidence="1" id="KW-0472">Membrane</keyword>
<organism evidence="2 3">
    <name type="scientific">Polynucleobacter antarcticus</name>
    <dbReference type="NCBI Taxonomy" id="1743162"/>
    <lineage>
        <taxon>Bacteria</taxon>
        <taxon>Pseudomonadati</taxon>
        <taxon>Pseudomonadota</taxon>
        <taxon>Betaproteobacteria</taxon>
        <taxon>Burkholderiales</taxon>
        <taxon>Burkholderiaceae</taxon>
        <taxon>Polynucleobacter</taxon>
    </lineage>
</organism>
<evidence type="ECO:0000313" key="3">
    <source>
        <dbReference type="Proteomes" id="UP000500806"/>
    </source>
</evidence>
<dbReference type="EMBL" id="CP028941">
    <property type="protein sequence ID" value="QKM62161.1"/>
    <property type="molecule type" value="Genomic_DNA"/>
</dbReference>
<gene>
    <name evidence="2" type="ORF">DCO16_03145</name>
</gene>
<dbReference type="Proteomes" id="UP000500806">
    <property type="component" value="Chromosome"/>
</dbReference>
<evidence type="ECO:0000256" key="1">
    <source>
        <dbReference type="SAM" id="Phobius"/>
    </source>
</evidence>